<dbReference type="Pfam" id="PF04149">
    <property type="entry name" value="DUF397"/>
    <property type="match status" value="1"/>
</dbReference>
<dbReference type="RefSeq" id="WP_127179383.1">
    <property type="nucleotide sequence ID" value="NZ_CP029078.1"/>
</dbReference>
<dbReference type="Proteomes" id="UP000271291">
    <property type="component" value="Chromosome"/>
</dbReference>
<sequence>MNRGVENFRKSSHSSQEGNCVEVADSVGDGRAAIRDSKHPDGPLLTLSVESWRRFLRAV</sequence>
<evidence type="ECO:0000313" key="5">
    <source>
        <dbReference type="Proteomes" id="UP000271291"/>
    </source>
</evidence>
<name>A0A3Q9KUY7_STRGD</name>
<dbReference type="AlphaFoldDB" id="A0A3Q9KUY7"/>
<evidence type="ECO:0000256" key="1">
    <source>
        <dbReference type="SAM" id="MobiDB-lite"/>
    </source>
</evidence>
<evidence type="ECO:0000313" key="4">
    <source>
        <dbReference type="EMBL" id="QCN86565.1"/>
    </source>
</evidence>
<organism evidence="3 5">
    <name type="scientific">Streptomyces griseoviridis</name>
    <dbReference type="NCBI Taxonomy" id="45398"/>
    <lineage>
        <taxon>Bacteria</taxon>
        <taxon>Bacillati</taxon>
        <taxon>Actinomycetota</taxon>
        <taxon>Actinomycetes</taxon>
        <taxon>Kitasatosporales</taxon>
        <taxon>Streptomycetaceae</taxon>
        <taxon>Streptomyces</taxon>
    </lineage>
</organism>
<proteinExistence type="predicted"/>
<dbReference type="EMBL" id="CP034687">
    <property type="protein sequence ID" value="AZS86572.1"/>
    <property type="molecule type" value="Genomic_DNA"/>
</dbReference>
<reference evidence="4 6" key="1">
    <citation type="submission" date="2018-04" db="EMBL/GenBank/DDBJ databases">
        <title>Complete genome sequences of Streptomyces griseoviridis K61 and characterization of antagonistic properties of biological control agents.</title>
        <authorList>
            <person name="Mariita R.M."/>
            <person name="Sello J.K."/>
        </authorList>
    </citation>
    <scope>NUCLEOTIDE SEQUENCE [LARGE SCALE GENOMIC DNA]</scope>
    <source>
        <strain evidence="4 6">K61</strain>
    </source>
</reference>
<evidence type="ECO:0000313" key="6">
    <source>
        <dbReference type="Proteomes" id="UP000501753"/>
    </source>
</evidence>
<dbReference type="EMBL" id="CP029078">
    <property type="protein sequence ID" value="QCN86565.1"/>
    <property type="molecule type" value="Genomic_DNA"/>
</dbReference>
<keyword evidence="6" id="KW-1185">Reference proteome</keyword>
<gene>
    <name evidence="4" type="ORF">DDJ31_17595</name>
    <name evidence="3" type="ORF">ELQ87_21670</name>
</gene>
<reference evidence="3 5" key="2">
    <citation type="submission" date="2018-12" db="EMBL/GenBank/DDBJ databases">
        <title>Streptomyces griseoviridis F1-27 complete genome.</title>
        <authorList>
            <person name="Mariita R.M."/>
            <person name="Sello J.K."/>
        </authorList>
    </citation>
    <scope>NUCLEOTIDE SEQUENCE [LARGE SCALE GENOMIC DNA]</scope>
    <source>
        <strain evidence="3 5">F1-27</strain>
    </source>
</reference>
<protein>
    <submittedName>
        <fullName evidence="3">DUF397 domain-containing protein</fullName>
    </submittedName>
</protein>
<dbReference type="OrthoDB" id="4327125at2"/>
<dbReference type="KEGG" id="sgd:ELQ87_21670"/>
<evidence type="ECO:0000313" key="3">
    <source>
        <dbReference type="EMBL" id="AZS86572.1"/>
    </source>
</evidence>
<accession>A0A3Q9KUY7</accession>
<evidence type="ECO:0000259" key="2">
    <source>
        <dbReference type="Pfam" id="PF04149"/>
    </source>
</evidence>
<dbReference type="Proteomes" id="UP000501753">
    <property type="component" value="Chromosome"/>
</dbReference>
<feature type="domain" description="DUF397" evidence="2">
    <location>
        <begin position="7"/>
        <end position="59"/>
    </location>
</feature>
<feature type="region of interest" description="Disordered" evidence="1">
    <location>
        <begin position="1"/>
        <end position="20"/>
    </location>
</feature>
<dbReference type="InterPro" id="IPR007278">
    <property type="entry name" value="DUF397"/>
</dbReference>